<dbReference type="InterPro" id="IPR010402">
    <property type="entry name" value="CCT_domain"/>
</dbReference>
<name>A0AAE1WZK6_9LAMI</name>
<dbReference type="PANTHER" id="PTHR31717">
    <property type="entry name" value="ZINC FINGER PROTEIN CONSTANS-LIKE 10"/>
    <property type="match status" value="1"/>
</dbReference>
<reference evidence="7" key="2">
    <citation type="journal article" date="2024" name="Plant">
        <title>Genomic evolution and insights into agronomic trait innovations of Sesamum species.</title>
        <authorList>
            <person name="Miao H."/>
            <person name="Wang L."/>
            <person name="Qu L."/>
            <person name="Liu H."/>
            <person name="Sun Y."/>
            <person name="Le M."/>
            <person name="Wang Q."/>
            <person name="Wei S."/>
            <person name="Zheng Y."/>
            <person name="Lin W."/>
            <person name="Duan Y."/>
            <person name="Cao H."/>
            <person name="Xiong S."/>
            <person name="Wang X."/>
            <person name="Wei L."/>
            <person name="Li C."/>
            <person name="Ma Q."/>
            <person name="Ju M."/>
            <person name="Zhao R."/>
            <person name="Li G."/>
            <person name="Mu C."/>
            <person name="Tian Q."/>
            <person name="Mei H."/>
            <person name="Zhang T."/>
            <person name="Gao T."/>
            <person name="Zhang H."/>
        </authorList>
    </citation>
    <scope>NUCLEOTIDE SEQUENCE</scope>
    <source>
        <strain evidence="7">K16</strain>
    </source>
</reference>
<dbReference type="AlphaFoldDB" id="A0AAE1WZK6"/>
<keyword evidence="3 4" id="KW-0539">Nucleus</keyword>
<evidence type="ECO:0000256" key="4">
    <source>
        <dbReference type="PROSITE-ProRule" id="PRU00357"/>
    </source>
</evidence>
<evidence type="ECO:0000256" key="1">
    <source>
        <dbReference type="ARBA" id="ARBA00004123"/>
    </source>
</evidence>
<feature type="compositionally biased region" description="Polar residues" evidence="5">
    <location>
        <begin position="28"/>
        <end position="37"/>
    </location>
</feature>
<dbReference type="Pfam" id="PF06203">
    <property type="entry name" value="CCT"/>
    <property type="match status" value="1"/>
</dbReference>
<evidence type="ECO:0000313" key="8">
    <source>
        <dbReference type="Proteomes" id="UP001289374"/>
    </source>
</evidence>
<organism evidence="7 8">
    <name type="scientific">Sesamum angolense</name>
    <dbReference type="NCBI Taxonomy" id="2727404"/>
    <lineage>
        <taxon>Eukaryota</taxon>
        <taxon>Viridiplantae</taxon>
        <taxon>Streptophyta</taxon>
        <taxon>Embryophyta</taxon>
        <taxon>Tracheophyta</taxon>
        <taxon>Spermatophyta</taxon>
        <taxon>Magnoliopsida</taxon>
        <taxon>eudicotyledons</taxon>
        <taxon>Gunneridae</taxon>
        <taxon>Pentapetalae</taxon>
        <taxon>asterids</taxon>
        <taxon>lamiids</taxon>
        <taxon>Lamiales</taxon>
        <taxon>Pedaliaceae</taxon>
        <taxon>Sesamum</taxon>
    </lineage>
</organism>
<evidence type="ECO:0000313" key="7">
    <source>
        <dbReference type="EMBL" id="KAK4402594.1"/>
    </source>
</evidence>
<feature type="region of interest" description="Disordered" evidence="5">
    <location>
        <begin position="413"/>
        <end position="444"/>
    </location>
</feature>
<comment type="subcellular location">
    <subcellularLocation>
        <location evidence="1 4">Nucleus</location>
    </subcellularLocation>
</comment>
<comment type="caution">
    <text evidence="7">The sequence shown here is derived from an EMBL/GenBank/DDBJ whole genome shotgun (WGS) entry which is preliminary data.</text>
</comment>
<dbReference type="PROSITE" id="PS51017">
    <property type="entry name" value="CCT"/>
    <property type="match status" value="1"/>
</dbReference>
<proteinExistence type="predicted"/>
<feature type="compositionally biased region" description="Low complexity" evidence="5">
    <location>
        <begin position="193"/>
        <end position="204"/>
    </location>
</feature>
<dbReference type="EMBL" id="JACGWL010000005">
    <property type="protein sequence ID" value="KAK4402594.1"/>
    <property type="molecule type" value="Genomic_DNA"/>
</dbReference>
<accession>A0AAE1WZK6</accession>
<dbReference type="Proteomes" id="UP001289374">
    <property type="component" value="Unassembled WGS sequence"/>
</dbReference>
<feature type="domain" description="CCT" evidence="6">
    <location>
        <begin position="481"/>
        <end position="523"/>
    </location>
</feature>
<evidence type="ECO:0000256" key="3">
    <source>
        <dbReference type="ARBA" id="ARBA00023242"/>
    </source>
</evidence>
<feature type="region of interest" description="Disordered" evidence="5">
    <location>
        <begin position="28"/>
        <end position="55"/>
    </location>
</feature>
<gene>
    <name evidence="7" type="ORF">Sango_1000100</name>
</gene>
<sequence>MVTCDFCGERPAILYCRAAKLCLSCDQSTQPTPSPRSTCVPRSATTAPPGRPPSDATDGLVLCQECDWDAHGSCAVSAAHDRSPVEGFSGCPSAFDLASAWGLEIEEKKTTSCDWGGLLEELMVSNASSVIYSNYGGELVKKKSPNCGKQKQVILKQLLELLADGGGAGGGSGEEVGPPTPSSAAPRQENMCGQYEEQPQEQKQQGGGFTSLLMMQTLEKSKEESNTLWNTRTCDHSAQYIDITFWMLGIEMLELEVAEIPFTFEEKDLEVYSIRCCLISLLGRSIVVISMAFPNVSANTKFWRILGIWCTLLIQDPCSFVILVTPLNVHTCLLLSADISVALDFVDMGLQSGTVERPRGVQPLELEYEGSDMVYTVKNYGELLKEASGAKRIRVDLSGANCSIAHEDMIPFSSASNNRTPSQGPATSESNNLPVSRPSSCSGFSKPSKDFQFMDQSILMKSESVAAAMTKADIELLAKNRGNAMQRYKEKKKTRRYDKHIRYESRKARADTRKRVKGRFVKASEAVTG</sequence>
<dbReference type="PANTHER" id="PTHR31717:SF45">
    <property type="entry name" value="ZINC FINGER PROTEIN CONSTANS-LIKE 14-RELATED"/>
    <property type="match status" value="1"/>
</dbReference>
<feature type="region of interest" description="Disordered" evidence="5">
    <location>
        <begin position="167"/>
        <end position="206"/>
    </location>
</feature>
<evidence type="ECO:0000259" key="6">
    <source>
        <dbReference type="PROSITE" id="PS51017"/>
    </source>
</evidence>
<keyword evidence="2" id="KW-0677">Repeat</keyword>
<evidence type="ECO:0000256" key="2">
    <source>
        <dbReference type="ARBA" id="ARBA00022737"/>
    </source>
</evidence>
<evidence type="ECO:0000256" key="5">
    <source>
        <dbReference type="SAM" id="MobiDB-lite"/>
    </source>
</evidence>
<dbReference type="GO" id="GO:0005634">
    <property type="term" value="C:nucleus"/>
    <property type="evidence" value="ECO:0007669"/>
    <property type="project" value="UniProtKB-SubCell"/>
</dbReference>
<protein>
    <submittedName>
        <fullName evidence="7">Zinc finger protein CONSTANS-LIKE 15</fullName>
    </submittedName>
</protein>
<reference evidence="7" key="1">
    <citation type="submission" date="2020-06" db="EMBL/GenBank/DDBJ databases">
        <authorList>
            <person name="Li T."/>
            <person name="Hu X."/>
            <person name="Zhang T."/>
            <person name="Song X."/>
            <person name="Zhang H."/>
            <person name="Dai N."/>
            <person name="Sheng W."/>
            <person name="Hou X."/>
            <person name="Wei L."/>
        </authorList>
    </citation>
    <scope>NUCLEOTIDE SEQUENCE</scope>
    <source>
        <strain evidence="7">K16</strain>
        <tissue evidence="7">Leaf</tissue>
    </source>
</reference>
<keyword evidence="8" id="KW-1185">Reference proteome</keyword>